<organism evidence="2">
    <name type="scientific">Cladocopium goreaui</name>
    <dbReference type="NCBI Taxonomy" id="2562237"/>
    <lineage>
        <taxon>Eukaryota</taxon>
        <taxon>Sar</taxon>
        <taxon>Alveolata</taxon>
        <taxon>Dinophyceae</taxon>
        <taxon>Suessiales</taxon>
        <taxon>Symbiodiniaceae</taxon>
        <taxon>Cladocopium</taxon>
    </lineage>
</organism>
<accession>A0A9P1C8H5</accession>
<feature type="compositionally biased region" description="Basic and acidic residues" evidence="1">
    <location>
        <begin position="24"/>
        <end position="33"/>
    </location>
</feature>
<dbReference type="EMBL" id="CAMXCT010001093">
    <property type="protein sequence ID" value="CAI3986577.1"/>
    <property type="molecule type" value="Genomic_DNA"/>
</dbReference>
<dbReference type="EMBL" id="CAMXCT030001093">
    <property type="protein sequence ID" value="CAL4773889.1"/>
    <property type="molecule type" value="Genomic_DNA"/>
</dbReference>
<feature type="compositionally biased region" description="Low complexity" evidence="1">
    <location>
        <begin position="1"/>
        <end position="23"/>
    </location>
</feature>
<reference evidence="3 4" key="2">
    <citation type="submission" date="2024-05" db="EMBL/GenBank/DDBJ databases">
        <authorList>
            <person name="Chen Y."/>
            <person name="Shah S."/>
            <person name="Dougan E. K."/>
            <person name="Thang M."/>
            <person name="Chan C."/>
        </authorList>
    </citation>
    <scope>NUCLEOTIDE SEQUENCE [LARGE SCALE GENOMIC DNA]</scope>
</reference>
<dbReference type="EMBL" id="CAMXCT020001093">
    <property type="protein sequence ID" value="CAL1139952.1"/>
    <property type="molecule type" value="Genomic_DNA"/>
</dbReference>
<evidence type="ECO:0000313" key="4">
    <source>
        <dbReference type="Proteomes" id="UP001152797"/>
    </source>
</evidence>
<evidence type="ECO:0000313" key="3">
    <source>
        <dbReference type="EMBL" id="CAL4773889.1"/>
    </source>
</evidence>
<dbReference type="Proteomes" id="UP001152797">
    <property type="component" value="Unassembled WGS sequence"/>
</dbReference>
<protein>
    <submittedName>
        <fullName evidence="2">Uncharacterized protein</fullName>
    </submittedName>
</protein>
<proteinExistence type="predicted"/>
<name>A0A9P1C8H5_9DINO</name>
<comment type="caution">
    <text evidence="2">The sequence shown here is derived from an EMBL/GenBank/DDBJ whole genome shotgun (WGS) entry which is preliminary data.</text>
</comment>
<gene>
    <name evidence="2" type="ORF">C1SCF055_LOCUS13921</name>
</gene>
<evidence type="ECO:0000313" key="2">
    <source>
        <dbReference type="EMBL" id="CAI3986577.1"/>
    </source>
</evidence>
<feature type="region of interest" description="Disordered" evidence="1">
    <location>
        <begin position="1"/>
        <end position="66"/>
    </location>
</feature>
<keyword evidence="4" id="KW-1185">Reference proteome</keyword>
<sequence>MHQHYTPPASAKATPKAKSSTKPSKPDVEDEKKGSRKRKNKQCAEKNKHAEKPKRTRAPRKIDPSCVNQEMKNQVIQTLKECKSTNCTHPSVQMIRKPHVDIEPYRTRNACGIKVARSFFSSDKAKGSGKAHVTYFSGQTPCFYSNFKLAELWVKQWEQLGKPDPLSEEMTKFVAELKASHAAAVAEHQGEPATNS</sequence>
<evidence type="ECO:0000256" key="1">
    <source>
        <dbReference type="SAM" id="MobiDB-lite"/>
    </source>
</evidence>
<dbReference type="AlphaFoldDB" id="A0A9P1C8H5"/>
<reference evidence="2" key="1">
    <citation type="submission" date="2022-10" db="EMBL/GenBank/DDBJ databases">
        <authorList>
            <person name="Chen Y."/>
            <person name="Dougan E. K."/>
            <person name="Chan C."/>
            <person name="Rhodes N."/>
            <person name="Thang M."/>
        </authorList>
    </citation>
    <scope>NUCLEOTIDE SEQUENCE</scope>
</reference>